<evidence type="ECO:0000256" key="1">
    <source>
        <dbReference type="ARBA" id="ARBA00004370"/>
    </source>
</evidence>
<dbReference type="EMBL" id="OZ023713">
    <property type="protein sequence ID" value="CAK9862268.1"/>
    <property type="molecule type" value="Genomic_DNA"/>
</dbReference>
<protein>
    <recommendedName>
        <fullName evidence="12">Cytochrome P450</fullName>
    </recommendedName>
</protein>
<evidence type="ECO:0000313" key="10">
    <source>
        <dbReference type="EMBL" id="CAK9862268.1"/>
    </source>
</evidence>
<evidence type="ECO:0000256" key="4">
    <source>
        <dbReference type="ARBA" id="ARBA00022723"/>
    </source>
</evidence>
<evidence type="ECO:0000256" key="9">
    <source>
        <dbReference type="SAM" id="Phobius"/>
    </source>
</evidence>
<evidence type="ECO:0000256" key="6">
    <source>
        <dbReference type="ARBA" id="ARBA00023002"/>
    </source>
</evidence>
<feature type="transmembrane region" description="Helical" evidence="9">
    <location>
        <begin position="12"/>
        <end position="32"/>
    </location>
</feature>
<dbReference type="InterPro" id="IPR001128">
    <property type="entry name" value="Cyt_P450"/>
</dbReference>
<name>A0ABP1AI91_9BRYO</name>
<dbReference type="Pfam" id="PF00067">
    <property type="entry name" value="p450"/>
    <property type="match status" value="1"/>
</dbReference>
<evidence type="ECO:0000256" key="2">
    <source>
        <dbReference type="ARBA" id="ARBA00022617"/>
    </source>
</evidence>
<keyword evidence="2" id="KW-0349">Heme</keyword>
<evidence type="ECO:0000256" key="7">
    <source>
        <dbReference type="ARBA" id="ARBA00023004"/>
    </source>
</evidence>
<evidence type="ECO:0000256" key="5">
    <source>
        <dbReference type="ARBA" id="ARBA00022989"/>
    </source>
</evidence>
<accession>A0ABP1AI91</accession>
<keyword evidence="8 9" id="KW-0472">Membrane</keyword>
<keyword evidence="11" id="KW-1185">Reference proteome</keyword>
<dbReference type="PANTHER" id="PTHR24282">
    <property type="entry name" value="CYTOCHROME P450 FAMILY MEMBER"/>
    <property type="match status" value="1"/>
</dbReference>
<keyword evidence="6" id="KW-0560">Oxidoreductase</keyword>
<keyword evidence="4" id="KW-0479">Metal-binding</keyword>
<keyword evidence="7" id="KW-0408">Iron</keyword>
<keyword evidence="3 9" id="KW-0812">Transmembrane</keyword>
<dbReference type="PANTHER" id="PTHR24282:SF211">
    <property type="entry name" value="CYTOCHROME P450-RELATED"/>
    <property type="match status" value="1"/>
</dbReference>
<evidence type="ECO:0000313" key="11">
    <source>
        <dbReference type="Proteomes" id="UP001497522"/>
    </source>
</evidence>
<organism evidence="10 11">
    <name type="scientific">Sphagnum jensenii</name>
    <dbReference type="NCBI Taxonomy" id="128206"/>
    <lineage>
        <taxon>Eukaryota</taxon>
        <taxon>Viridiplantae</taxon>
        <taxon>Streptophyta</taxon>
        <taxon>Embryophyta</taxon>
        <taxon>Bryophyta</taxon>
        <taxon>Sphagnophytina</taxon>
        <taxon>Sphagnopsida</taxon>
        <taxon>Sphagnales</taxon>
        <taxon>Sphagnaceae</taxon>
        <taxon>Sphagnum</taxon>
    </lineage>
</organism>
<evidence type="ECO:0000256" key="8">
    <source>
        <dbReference type="ARBA" id="ARBA00023136"/>
    </source>
</evidence>
<evidence type="ECO:0008006" key="12">
    <source>
        <dbReference type="Google" id="ProtNLM"/>
    </source>
</evidence>
<dbReference type="Gene3D" id="1.10.630.10">
    <property type="entry name" value="Cytochrome P450"/>
    <property type="match status" value="1"/>
</dbReference>
<gene>
    <name evidence="10" type="ORF">CSSPJE1EN2_LOCUS5263</name>
</gene>
<dbReference type="InterPro" id="IPR002401">
    <property type="entry name" value="Cyt_P450_E_grp-I"/>
</dbReference>
<dbReference type="SUPFAM" id="SSF48264">
    <property type="entry name" value="Cytochrome P450"/>
    <property type="match status" value="1"/>
</dbReference>
<comment type="subcellular location">
    <subcellularLocation>
        <location evidence="1">Membrane</location>
    </subcellularLocation>
</comment>
<dbReference type="InterPro" id="IPR036396">
    <property type="entry name" value="Cyt_P450_sf"/>
</dbReference>
<dbReference type="InterPro" id="IPR050665">
    <property type="entry name" value="Cytochrome_P450_Monooxygen"/>
</dbReference>
<proteinExistence type="predicted"/>
<evidence type="ECO:0000256" key="3">
    <source>
        <dbReference type="ARBA" id="ARBA00022692"/>
    </source>
</evidence>
<dbReference type="Proteomes" id="UP001497522">
    <property type="component" value="Chromosome 12"/>
</dbReference>
<dbReference type="PRINTS" id="PR00463">
    <property type="entry name" value="EP450I"/>
</dbReference>
<sequence>MTYFRNQMWSILFASLLTVLLMWVVYIVMGMVDKLVITPLRIKRIMNRQGVKGPSAYWVLGNILEMVKIRQAEANKDMKTGDYNIMSHVQPYEAQNCQAYGKMHMWWLGWQATITIANLDLIKQVLAKDVFTMPQIQLNFLSQLIGKGLVTTNGEEWALHRQIVNPAFHQGKLKAMVPIMEKCASSMANEWEEKVKDGGGCVELEVSHYMANVTADIIAHTTFGSSYEKGRKVFEHQLSLFNFIFQKLKFFIIPGYRFLPTPLNIKILMTQIGISRSLKEIIHARKYMVNMTKNASNGNDLLGFMLTATSQKTQDVKGGKVHFGMQQLMDNCKTFFFAGYETTATLLTWTMMLLASHTTWQECARAEVIDVCGDVNYDFK</sequence>
<reference evidence="10" key="1">
    <citation type="submission" date="2024-03" db="EMBL/GenBank/DDBJ databases">
        <authorList>
            <consortium name="ELIXIR-Norway"/>
            <consortium name="Elixir Norway"/>
        </authorList>
    </citation>
    <scope>NUCLEOTIDE SEQUENCE</scope>
</reference>
<keyword evidence="5 9" id="KW-1133">Transmembrane helix</keyword>